<protein>
    <recommendedName>
        <fullName evidence="7 14">Ribonuclease HII</fullName>
        <shortName evidence="14">RNase HII</shortName>
        <ecNumber evidence="6 14">3.1.26.4</ecNumber>
    </recommendedName>
</protein>
<comment type="cofactor">
    <cofactor evidence="14 15">
        <name>Mn(2+)</name>
        <dbReference type="ChEBI" id="CHEBI:29035"/>
    </cofactor>
    <cofactor evidence="14 15">
        <name>Mg(2+)</name>
        <dbReference type="ChEBI" id="CHEBI:18420"/>
    </cofactor>
    <text evidence="14 15">Manganese or magnesium. Binds 1 divalent metal ion per monomer in the absence of substrate. May bind a second metal ion after substrate binding.</text>
</comment>
<sequence>MAVNNEMFELQLPDEPGKRKKKKKEKKAIEPQDLLLYEREYWGSGFEYIAGIDEVGRGCLFGDVVAAAVILPPGLILEGVNDSKKLSEKKREALYDIIMENALAVGVGYADAETIDRMNIKQAARLAMKHAVEALSETPHYLLVDAEKVDVNIPQLSIIKGDANSQSIAAASIVAKVTRDRLCKEEWDALYPDYGLSVHKGYATQFHREQIMALGATPMHRRSFLGNLLGEQQTLF</sequence>
<dbReference type="CDD" id="cd07182">
    <property type="entry name" value="RNase_HII_bacteria_HII_like"/>
    <property type="match status" value="1"/>
</dbReference>
<dbReference type="EMBL" id="CP054614">
    <property type="protein sequence ID" value="QKS59646.1"/>
    <property type="molecule type" value="Genomic_DNA"/>
</dbReference>
<keyword evidence="9 14" id="KW-0540">Nuclease</keyword>
<dbReference type="PROSITE" id="PS51975">
    <property type="entry name" value="RNASE_H_2"/>
    <property type="match status" value="1"/>
</dbReference>
<evidence type="ECO:0000313" key="18">
    <source>
        <dbReference type="EMBL" id="PYE52220.1"/>
    </source>
</evidence>
<name>A0A2V4VEF3_PAEBA</name>
<gene>
    <name evidence="14" type="primary">rnhB</name>
    <name evidence="18" type="ORF">DFQ00_101152</name>
    <name evidence="19" type="ORF">HUB98_27875</name>
</gene>
<evidence type="ECO:0000313" key="21">
    <source>
        <dbReference type="Proteomes" id="UP000509327"/>
    </source>
</evidence>
<dbReference type="PANTHER" id="PTHR10954">
    <property type="entry name" value="RIBONUCLEASE H2 SUBUNIT A"/>
    <property type="match status" value="1"/>
</dbReference>
<dbReference type="InterPro" id="IPR024567">
    <property type="entry name" value="RNase_HII/HIII_dom"/>
</dbReference>
<evidence type="ECO:0000256" key="2">
    <source>
        <dbReference type="ARBA" id="ARBA00001946"/>
    </source>
</evidence>
<dbReference type="InterPro" id="IPR012337">
    <property type="entry name" value="RNaseH-like_sf"/>
</dbReference>
<dbReference type="Proteomes" id="UP000247790">
    <property type="component" value="Unassembled WGS sequence"/>
</dbReference>
<dbReference type="InterPro" id="IPR001352">
    <property type="entry name" value="RNase_HII/HIII"/>
</dbReference>
<evidence type="ECO:0000256" key="6">
    <source>
        <dbReference type="ARBA" id="ARBA00012180"/>
    </source>
</evidence>
<keyword evidence="11 14" id="KW-0255">Endonuclease</keyword>
<evidence type="ECO:0000259" key="17">
    <source>
        <dbReference type="PROSITE" id="PS51975"/>
    </source>
</evidence>
<dbReference type="InterPro" id="IPR036397">
    <property type="entry name" value="RNaseH_sf"/>
</dbReference>
<keyword evidence="13 14" id="KW-0464">Manganese</keyword>
<comment type="cofactor">
    <cofactor evidence="2">
        <name>Mg(2+)</name>
        <dbReference type="ChEBI" id="CHEBI:18420"/>
    </cofactor>
</comment>
<dbReference type="PANTHER" id="PTHR10954:SF18">
    <property type="entry name" value="RIBONUCLEASE HII"/>
    <property type="match status" value="1"/>
</dbReference>
<evidence type="ECO:0000256" key="3">
    <source>
        <dbReference type="ARBA" id="ARBA00004065"/>
    </source>
</evidence>
<feature type="binding site" evidence="14 15">
    <location>
        <position position="145"/>
    </location>
    <ligand>
        <name>a divalent metal cation</name>
        <dbReference type="ChEBI" id="CHEBI:60240"/>
    </ligand>
</feature>
<dbReference type="AlphaFoldDB" id="A0A2V4VEF3"/>
<dbReference type="GO" id="GO:0032299">
    <property type="term" value="C:ribonuclease H2 complex"/>
    <property type="evidence" value="ECO:0007669"/>
    <property type="project" value="TreeGrafter"/>
</dbReference>
<feature type="domain" description="RNase H type-2" evidence="17">
    <location>
        <begin position="47"/>
        <end position="236"/>
    </location>
</feature>
<proteinExistence type="inferred from homology"/>
<dbReference type="RefSeq" id="WP_110893196.1">
    <property type="nucleotide sequence ID" value="NZ_CP054614.1"/>
</dbReference>
<evidence type="ECO:0000256" key="16">
    <source>
        <dbReference type="RuleBase" id="RU003515"/>
    </source>
</evidence>
<dbReference type="SUPFAM" id="SSF53098">
    <property type="entry name" value="Ribonuclease H-like"/>
    <property type="match status" value="1"/>
</dbReference>
<dbReference type="EMBL" id="QJSW01000001">
    <property type="protein sequence ID" value="PYE52220.1"/>
    <property type="molecule type" value="Genomic_DNA"/>
</dbReference>
<evidence type="ECO:0000256" key="9">
    <source>
        <dbReference type="ARBA" id="ARBA00022722"/>
    </source>
</evidence>
<comment type="catalytic activity">
    <reaction evidence="1 14 15 16">
        <text>Endonucleolytic cleavage to 5'-phosphomonoester.</text>
        <dbReference type="EC" id="3.1.26.4"/>
    </reaction>
</comment>
<evidence type="ECO:0000313" key="19">
    <source>
        <dbReference type="EMBL" id="QKS59646.1"/>
    </source>
</evidence>
<keyword evidence="12 14" id="KW-0378">Hydrolase</keyword>
<dbReference type="GO" id="GO:0003723">
    <property type="term" value="F:RNA binding"/>
    <property type="evidence" value="ECO:0007669"/>
    <property type="project" value="UniProtKB-UniRule"/>
</dbReference>
<comment type="similarity">
    <text evidence="5 14 16">Belongs to the RNase HII family.</text>
</comment>
<evidence type="ECO:0000256" key="7">
    <source>
        <dbReference type="ARBA" id="ARBA00019179"/>
    </source>
</evidence>
<evidence type="ECO:0000313" key="20">
    <source>
        <dbReference type="Proteomes" id="UP000247790"/>
    </source>
</evidence>
<evidence type="ECO:0000256" key="14">
    <source>
        <dbReference type="HAMAP-Rule" id="MF_00052"/>
    </source>
</evidence>
<keyword evidence="8 14" id="KW-0963">Cytoplasm</keyword>
<evidence type="ECO:0000256" key="5">
    <source>
        <dbReference type="ARBA" id="ARBA00007383"/>
    </source>
</evidence>
<evidence type="ECO:0000256" key="11">
    <source>
        <dbReference type="ARBA" id="ARBA00022759"/>
    </source>
</evidence>
<dbReference type="GO" id="GO:0004523">
    <property type="term" value="F:RNA-DNA hybrid ribonuclease activity"/>
    <property type="evidence" value="ECO:0007669"/>
    <property type="project" value="UniProtKB-UniRule"/>
</dbReference>
<dbReference type="GO" id="GO:0005737">
    <property type="term" value="C:cytoplasm"/>
    <property type="evidence" value="ECO:0007669"/>
    <property type="project" value="UniProtKB-SubCell"/>
</dbReference>
<evidence type="ECO:0000256" key="8">
    <source>
        <dbReference type="ARBA" id="ARBA00022490"/>
    </source>
</evidence>
<comment type="function">
    <text evidence="3 14 16">Endonuclease that specifically degrades the RNA of RNA-DNA hybrids.</text>
</comment>
<evidence type="ECO:0000256" key="12">
    <source>
        <dbReference type="ARBA" id="ARBA00022801"/>
    </source>
</evidence>
<organism evidence="18 20">
    <name type="scientific">Paenibacillus barcinonensis</name>
    <dbReference type="NCBI Taxonomy" id="198119"/>
    <lineage>
        <taxon>Bacteria</taxon>
        <taxon>Bacillati</taxon>
        <taxon>Bacillota</taxon>
        <taxon>Bacilli</taxon>
        <taxon>Bacillales</taxon>
        <taxon>Paenibacillaceae</taxon>
        <taxon>Paenibacillus</taxon>
    </lineage>
</organism>
<accession>A0A2V4VEF3</accession>
<keyword evidence="10 14" id="KW-0479">Metal-binding</keyword>
<dbReference type="InterPro" id="IPR022898">
    <property type="entry name" value="RNase_HII"/>
</dbReference>
<evidence type="ECO:0000256" key="10">
    <source>
        <dbReference type="ARBA" id="ARBA00022723"/>
    </source>
</evidence>
<comment type="subcellular location">
    <subcellularLocation>
        <location evidence="4 14">Cytoplasm</location>
    </subcellularLocation>
</comment>
<reference evidence="18 20" key="1">
    <citation type="submission" date="2018-06" db="EMBL/GenBank/DDBJ databases">
        <title>Genomic Encyclopedia of Type Strains, Phase III (KMG-III): the genomes of soil and plant-associated and newly described type strains.</title>
        <authorList>
            <person name="Whitman W."/>
        </authorList>
    </citation>
    <scope>NUCLEOTIDE SEQUENCE [LARGE SCALE GENOMIC DNA]</scope>
    <source>
        <strain evidence="18 20">CECT 7022</strain>
    </source>
</reference>
<evidence type="ECO:0000256" key="15">
    <source>
        <dbReference type="PROSITE-ProRule" id="PRU01319"/>
    </source>
</evidence>
<feature type="binding site" evidence="14 15">
    <location>
        <position position="54"/>
    </location>
    <ligand>
        <name>a divalent metal cation</name>
        <dbReference type="ChEBI" id="CHEBI:60240"/>
    </ligand>
</feature>
<dbReference type="EC" id="3.1.26.4" evidence="6 14"/>
<dbReference type="Pfam" id="PF01351">
    <property type="entry name" value="RNase_HII"/>
    <property type="match status" value="1"/>
</dbReference>
<reference evidence="19 21" key="2">
    <citation type="submission" date="2020-06" db="EMBL/GenBank/DDBJ databases">
        <title>Complete genome of Paenibacillus barcinonensis KACC11450.</title>
        <authorList>
            <person name="Kim M."/>
            <person name="Park Y.-J."/>
            <person name="Shin J.-H."/>
        </authorList>
    </citation>
    <scope>NUCLEOTIDE SEQUENCE [LARGE SCALE GENOMIC DNA]</scope>
    <source>
        <strain evidence="19 21">KACC11450</strain>
    </source>
</reference>
<dbReference type="NCBIfam" id="NF000595">
    <property type="entry name" value="PRK00015.1-3"/>
    <property type="match status" value="1"/>
</dbReference>
<evidence type="ECO:0000256" key="13">
    <source>
        <dbReference type="ARBA" id="ARBA00023211"/>
    </source>
</evidence>
<feature type="binding site" evidence="14 15">
    <location>
        <position position="53"/>
    </location>
    <ligand>
        <name>a divalent metal cation</name>
        <dbReference type="ChEBI" id="CHEBI:60240"/>
    </ligand>
</feature>
<dbReference type="Gene3D" id="3.30.420.10">
    <property type="entry name" value="Ribonuclease H-like superfamily/Ribonuclease H"/>
    <property type="match status" value="1"/>
</dbReference>
<dbReference type="OrthoDB" id="9803420at2"/>
<evidence type="ECO:0000256" key="4">
    <source>
        <dbReference type="ARBA" id="ARBA00004496"/>
    </source>
</evidence>
<dbReference type="Proteomes" id="UP000509327">
    <property type="component" value="Chromosome"/>
</dbReference>
<dbReference type="HAMAP" id="MF_00052_B">
    <property type="entry name" value="RNase_HII_B"/>
    <property type="match status" value="1"/>
</dbReference>
<dbReference type="GO" id="GO:0043137">
    <property type="term" value="P:DNA replication, removal of RNA primer"/>
    <property type="evidence" value="ECO:0007669"/>
    <property type="project" value="TreeGrafter"/>
</dbReference>
<dbReference type="GO" id="GO:0030145">
    <property type="term" value="F:manganese ion binding"/>
    <property type="evidence" value="ECO:0007669"/>
    <property type="project" value="UniProtKB-UniRule"/>
</dbReference>
<keyword evidence="21" id="KW-1185">Reference proteome</keyword>
<evidence type="ECO:0000256" key="1">
    <source>
        <dbReference type="ARBA" id="ARBA00000077"/>
    </source>
</evidence>
<dbReference type="FunFam" id="3.30.420.10:FF:000006">
    <property type="entry name" value="Ribonuclease HII"/>
    <property type="match status" value="1"/>
</dbReference>
<dbReference type="GO" id="GO:0006298">
    <property type="term" value="P:mismatch repair"/>
    <property type="evidence" value="ECO:0007669"/>
    <property type="project" value="TreeGrafter"/>
</dbReference>
<dbReference type="NCBIfam" id="NF000594">
    <property type="entry name" value="PRK00015.1-1"/>
    <property type="match status" value="1"/>
</dbReference>